<evidence type="ECO:0000313" key="1">
    <source>
        <dbReference type="EMBL" id="KAL1130374.1"/>
    </source>
</evidence>
<protein>
    <submittedName>
        <fullName evidence="1">Uncharacterized protein</fullName>
    </submittedName>
</protein>
<dbReference type="Proteomes" id="UP001558652">
    <property type="component" value="Unassembled WGS sequence"/>
</dbReference>
<proteinExistence type="predicted"/>
<evidence type="ECO:0000313" key="2">
    <source>
        <dbReference type="Proteomes" id="UP001558652"/>
    </source>
</evidence>
<comment type="caution">
    <text evidence="1">The sequence shown here is derived from an EMBL/GenBank/DDBJ whole genome shotgun (WGS) entry which is preliminary data.</text>
</comment>
<organism evidence="1 2">
    <name type="scientific">Ranatra chinensis</name>
    <dbReference type="NCBI Taxonomy" id="642074"/>
    <lineage>
        <taxon>Eukaryota</taxon>
        <taxon>Metazoa</taxon>
        <taxon>Ecdysozoa</taxon>
        <taxon>Arthropoda</taxon>
        <taxon>Hexapoda</taxon>
        <taxon>Insecta</taxon>
        <taxon>Pterygota</taxon>
        <taxon>Neoptera</taxon>
        <taxon>Paraneoptera</taxon>
        <taxon>Hemiptera</taxon>
        <taxon>Heteroptera</taxon>
        <taxon>Panheteroptera</taxon>
        <taxon>Nepomorpha</taxon>
        <taxon>Nepidae</taxon>
        <taxon>Ranatrinae</taxon>
        <taxon>Ranatra</taxon>
    </lineage>
</organism>
<accession>A0ABD0YGV9</accession>
<sequence>MSNNTDLHFKKYLVKTFIWSVLLYGSESWTLEEAEKRRIEALKLWCYRRMLKIAWVDKVSNEEVLQRIGETSWINLKRRRNTWMGDILRHEGFMKTILERRDTWDRPSNEYIDQIMEDMGCLSYLELKRCAEDREGGKIAADQSYR</sequence>
<dbReference type="EMBL" id="JBFDAA010000008">
    <property type="protein sequence ID" value="KAL1130374.1"/>
    <property type="molecule type" value="Genomic_DNA"/>
</dbReference>
<dbReference type="PANTHER" id="PTHR47027">
    <property type="entry name" value="REVERSE TRANSCRIPTASE DOMAIN-CONTAINING PROTEIN"/>
    <property type="match status" value="1"/>
</dbReference>
<dbReference type="AlphaFoldDB" id="A0ABD0YGV9"/>
<name>A0ABD0YGV9_9HEMI</name>
<dbReference type="PANTHER" id="PTHR47027:SF8">
    <property type="entry name" value="RIBONUCLEASE H"/>
    <property type="match status" value="1"/>
</dbReference>
<gene>
    <name evidence="1" type="ORF">AAG570_013312</name>
</gene>
<reference evidence="1 2" key="1">
    <citation type="submission" date="2024-07" db="EMBL/GenBank/DDBJ databases">
        <title>Chromosome-level genome assembly of the water stick insect Ranatra chinensis (Heteroptera: Nepidae).</title>
        <authorList>
            <person name="Liu X."/>
        </authorList>
    </citation>
    <scope>NUCLEOTIDE SEQUENCE [LARGE SCALE GENOMIC DNA]</scope>
    <source>
        <strain evidence="1">Cailab_2021Rc</strain>
        <tissue evidence="1">Muscle</tissue>
    </source>
</reference>
<keyword evidence="2" id="KW-1185">Reference proteome</keyword>